<dbReference type="PATRIC" id="fig|1938.3.peg.7293"/>
<evidence type="ECO:0000313" key="2">
    <source>
        <dbReference type="Proteomes" id="UP000037432"/>
    </source>
</evidence>
<dbReference type="AlphaFoldDB" id="A0A0J7Z1P7"/>
<dbReference type="Proteomes" id="UP000037432">
    <property type="component" value="Unassembled WGS sequence"/>
</dbReference>
<sequence length="207" mass="23438">MRRADEEEEPLKLIRRYVTPDRRYLKLGGSLLGMSERDRTKFLRKLGQAAGEISPRELDTLLDRGWRERTTAAWLVAVAGRSEFRDRLGELLLASEGPYAGQAYCVALAVFGTRADADLLVAYLDRYLRRPDLYYDQTAALGALLLLDANLGADYAARFLAPEGLWQQWIDGPPSKDREAPDRYREFIGELCAFADEAAEFCPDRLT</sequence>
<comment type="caution">
    <text evidence="1">The sequence shown here is derived from an EMBL/GenBank/DDBJ whole genome shotgun (WGS) entry which is preliminary data.</text>
</comment>
<protein>
    <submittedName>
        <fullName evidence="1">Uncharacterized protein</fullName>
    </submittedName>
</protein>
<dbReference type="InterPro" id="IPR046042">
    <property type="entry name" value="DUF6000"/>
</dbReference>
<evidence type="ECO:0000313" key="1">
    <source>
        <dbReference type="EMBL" id="KMS69522.1"/>
    </source>
</evidence>
<dbReference type="EMBL" id="LFNT01000059">
    <property type="protein sequence ID" value="KMS69522.1"/>
    <property type="molecule type" value="Genomic_DNA"/>
</dbReference>
<name>A0A0J7Z1P7_STRVR</name>
<accession>A0A0J7Z1P7</accession>
<dbReference type="Pfam" id="PF19463">
    <property type="entry name" value="DUF6000"/>
    <property type="match status" value="1"/>
</dbReference>
<dbReference type="RefSeq" id="WP_048585427.1">
    <property type="nucleotide sequence ID" value="NZ_LFNT01000059.1"/>
</dbReference>
<organism evidence="1 2">
    <name type="scientific">Streptomyces viridochromogenes</name>
    <dbReference type="NCBI Taxonomy" id="1938"/>
    <lineage>
        <taxon>Bacteria</taxon>
        <taxon>Bacillati</taxon>
        <taxon>Actinomycetota</taxon>
        <taxon>Actinomycetes</taxon>
        <taxon>Kitasatosporales</taxon>
        <taxon>Streptomycetaceae</taxon>
        <taxon>Streptomyces</taxon>
    </lineage>
</organism>
<dbReference type="OrthoDB" id="8702693at2"/>
<reference evidence="1 2" key="1">
    <citation type="submission" date="2015-06" db="EMBL/GenBank/DDBJ databases">
        <authorList>
            <person name="Ju K.-S."/>
            <person name="Doroghazi J.R."/>
            <person name="Metcalf W.W."/>
        </authorList>
    </citation>
    <scope>NUCLEOTIDE SEQUENCE [LARGE SCALE GENOMIC DNA]</scope>
    <source>
        <strain evidence="1 2">NRRL 3414</strain>
    </source>
</reference>
<gene>
    <name evidence="1" type="ORF">ACM01_34985</name>
</gene>
<proteinExistence type="predicted"/>